<dbReference type="InterPro" id="IPR038765">
    <property type="entry name" value="Papain-like_cys_pep_sf"/>
</dbReference>
<dbReference type="Pfam" id="PF05708">
    <property type="entry name" value="Peptidase_C92"/>
    <property type="match status" value="1"/>
</dbReference>
<reference evidence="1" key="1">
    <citation type="submission" date="2024-07" db="EMBL/GenBank/DDBJ databases">
        <title>Complete genome sequence of Verrucomicrobiaceae bacterium NT6N.</title>
        <authorList>
            <person name="Huang C."/>
            <person name="Takami H."/>
            <person name="Hamasaki K."/>
        </authorList>
    </citation>
    <scope>NUCLEOTIDE SEQUENCE</scope>
    <source>
        <strain evidence="1">NT6N</strain>
    </source>
</reference>
<proteinExistence type="predicted"/>
<dbReference type="NCBIfam" id="NF007458">
    <property type="entry name" value="PRK10030.1"/>
    <property type="match status" value="1"/>
</dbReference>
<dbReference type="AlphaFoldDB" id="A0AAT9FGI5"/>
<name>A0AAT9FGI5_9BACT</name>
<gene>
    <name evidence="1" type="ORF">NT6N_01410</name>
</gene>
<sequence>MKKPLIIALFSVLALAVGSVSIAGLLKSRTHNPYLLQDGDIVFQETNSSQGKAIKAATNSRWTHVGMVFFRDGEPMVIEAVQPVRITALKSFISRSPSSFYAMRLKDSNRHINAKTIAKARSYCNRQLGKNYDLQFRWSDDRIYCSELVWKVYKEAADIELCKPRAFKTYNLKHPTVQRIAKQRYGSVGNLPLNELAVAPSDLAESDLLVEVPKRITKK</sequence>
<evidence type="ECO:0000313" key="1">
    <source>
        <dbReference type="EMBL" id="BDS05101.1"/>
    </source>
</evidence>
<dbReference type="KEGG" id="osu:NT6N_01410"/>
<protein>
    <submittedName>
        <fullName evidence="1">Peptidoglycan peptidase</fullName>
    </submittedName>
</protein>
<dbReference type="SUPFAM" id="SSF54001">
    <property type="entry name" value="Cysteine proteinases"/>
    <property type="match status" value="1"/>
</dbReference>
<dbReference type="EMBL" id="AP026866">
    <property type="protein sequence ID" value="BDS05101.1"/>
    <property type="molecule type" value="Genomic_DNA"/>
</dbReference>
<organism evidence="1">
    <name type="scientific">Oceaniferula spumae</name>
    <dbReference type="NCBI Taxonomy" id="2979115"/>
    <lineage>
        <taxon>Bacteria</taxon>
        <taxon>Pseudomonadati</taxon>
        <taxon>Verrucomicrobiota</taxon>
        <taxon>Verrucomicrobiia</taxon>
        <taxon>Verrucomicrobiales</taxon>
        <taxon>Verrucomicrobiaceae</taxon>
        <taxon>Oceaniferula</taxon>
    </lineage>
</organism>
<accession>A0AAT9FGI5</accession>
<dbReference type="Gene3D" id="3.90.1720.10">
    <property type="entry name" value="endopeptidase domain like (from Nostoc punctiforme)"/>
    <property type="match status" value="1"/>
</dbReference>
<dbReference type="InterPro" id="IPR024453">
    <property type="entry name" value="Peptidase_C92"/>
</dbReference>